<evidence type="ECO:0000256" key="2">
    <source>
        <dbReference type="ARBA" id="ARBA00022692"/>
    </source>
</evidence>
<organism evidence="9 10">
    <name type="scientific">Fistulifera solaris</name>
    <name type="common">Oleaginous diatom</name>
    <dbReference type="NCBI Taxonomy" id="1519565"/>
    <lineage>
        <taxon>Eukaryota</taxon>
        <taxon>Sar</taxon>
        <taxon>Stramenopiles</taxon>
        <taxon>Ochrophyta</taxon>
        <taxon>Bacillariophyta</taxon>
        <taxon>Bacillariophyceae</taxon>
        <taxon>Bacillariophycidae</taxon>
        <taxon>Naviculales</taxon>
        <taxon>Naviculaceae</taxon>
        <taxon>Fistulifera</taxon>
    </lineage>
</organism>
<dbReference type="OrthoDB" id="40401at2759"/>
<proteinExistence type="predicted"/>
<dbReference type="PANTHER" id="PTHR12270">
    <property type="entry name" value="GLYCOSYLTRANSFERASE-RELATED"/>
    <property type="match status" value="1"/>
</dbReference>
<dbReference type="GO" id="GO:0035269">
    <property type="term" value="P:protein O-linked glycosylation via mannose"/>
    <property type="evidence" value="ECO:0007669"/>
    <property type="project" value="TreeGrafter"/>
</dbReference>
<dbReference type="InterPro" id="IPR051292">
    <property type="entry name" value="Xyl/GlcA_transferase"/>
</dbReference>
<protein>
    <submittedName>
        <fullName evidence="9">Glycosyltransferase-like protein LARGE</fullName>
    </submittedName>
</protein>
<evidence type="ECO:0000256" key="1">
    <source>
        <dbReference type="ARBA" id="ARBA00004606"/>
    </source>
</evidence>
<keyword evidence="3" id="KW-0735">Signal-anchor</keyword>
<name>A0A1Z5KR38_FISSO</name>
<evidence type="ECO:0000256" key="3">
    <source>
        <dbReference type="ARBA" id="ARBA00022968"/>
    </source>
</evidence>
<dbReference type="AlphaFoldDB" id="A0A1Z5KR38"/>
<dbReference type="GO" id="GO:0016020">
    <property type="term" value="C:membrane"/>
    <property type="evidence" value="ECO:0007669"/>
    <property type="project" value="UniProtKB-SubCell"/>
</dbReference>
<keyword evidence="2 8" id="KW-0812">Transmembrane</keyword>
<gene>
    <name evidence="9" type="ORF">FisN_25Lh159</name>
</gene>
<comment type="caution">
    <text evidence="9">The sequence shown here is derived from an EMBL/GenBank/DDBJ whole genome shotgun (WGS) entry which is preliminary data.</text>
</comment>
<evidence type="ECO:0000256" key="8">
    <source>
        <dbReference type="SAM" id="Phobius"/>
    </source>
</evidence>
<keyword evidence="6" id="KW-0325">Glycoprotein</keyword>
<sequence>MNRRNVVPRSRSVDEIILSLQEESSPRKLKTLPSGSDDAADTPESLVGRPRPRRRRQTPLHAAKTSPKNTIHYKRRRKKIVVMILSLTCGIFLASFAISYCAVRYWPTTTTTTTTTISNTSPPTFQWHSKHAPACIPLIHKEQVDFTLVTQTSEDRLWMLQYHCQRWPGPISIAIYTQLPLLQIQDQIHCANSSRLTLQLVSGYSEEEYPVNVLRNTALRAVQTTHVVYVDIDFWTATDLYDSLQRHRAFLLSSTKTALLMPAFQMFRQCEEWRDCQERNIPLMAQTREELMHMLMQGKADPFDPTNPGGHGSTRYRDWLTQASDTLLPLECVLSNRFEPYLIFRYCQDLPPFQEVFSGYGKNKMTWMMQLRRMGYTFWQLNTFLLHYPHLDSTARMHWNGGEEGQQLKKPSDPHFDWLSTKRGRVDQTFVEFRKWLHRTIPDETQVPLCENALNDDERLWLDRSALEDDDNDDDDDEDGE</sequence>
<dbReference type="EMBL" id="BDSP01000279">
    <property type="protein sequence ID" value="GAX28783.1"/>
    <property type="molecule type" value="Genomic_DNA"/>
</dbReference>
<feature type="region of interest" description="Disordered" evidence="7">
    <location>
        <begin position="24"/>
        <end position="71"/>
    </location>
</feature>
<keyword evidence="10" id="KW-1185">Reference proteome</keyword>
<evidence type="ECO:0000256" key="5">
    <source>
        <dbReference type="ARBA" id="ARBA00023136"/>
    </source>
</evidence>
<dbReference type="GO" id="GO:0015020">
    <property type="term" value="F:glucuronosyltransferase activity"/>
    <property type="evidence" value="ECO:0007669"/>
    <property type="project" value="TreeGrafter"/>
</dbReference>
<dbReference type="InParanoid" id="A0A1Z5KR38"/>
<evidence type="ECO:0000256" key="7">
    <source>
        <dbReference type="SAM" id="MobiDB-lite"/>
    </source>
</evidence>
<dbReference type="Proteomes" id="UP000198406">
    <property type="component" value="Unassembled WGS sequence"/>
</dbReference>
<comment type="subcellular location">
    <subcellularLocation>
        <location evidence="1">Membrane</location>
        <topology evidence="1">Single-pass type II membrane protein</topology>
    </subcellularLocation>
</comment>
<keyword evidence="5 8" id="KW-0472">Membrane</keyword>
<feature type="transmembrane region" description="Helical" evidence="8">
    <location>
        <begin position="80"/>
        <end position="106"/>
    </location>
</feature>
<accession>A0A1Z5KR38</accession>
<dbReference type="Pfam" id="PF13896">
    <property type="entry name" value="Glyco_transf_49"/>
    <property type="match status" value="1"/>
</dbReference>
<dbReference type="PANTHER" id="PTHR12270:SF52">
    <property type="entry name" value="GLYCOSYLTRANSFERASE-LIKE PROTEIN GNT13-RELATED"/>
    <property type="match status" value="1"/>
</dbReference>
<evidence type="ECO:0000313" key="10">
    <source>
        <dbReference type="Proteomes" id="UP000198406"/>
    </source>
</evidence>
<dbReference type="GO" id="GO:0042285">
    <property type="term" value="F:xylosyltransferase activity"/>
    <property type="evidence" value="ECO:0007669"/>
    <property type="project" value="TreeGrafter"/>
</dbReference>
<keyword evidence="9" id="KW-0808">Transferase</keyword>
<evidence type="ECO:0000313" key="9">
    <source>
        <dbReference type="EMBL" id="GAX28783.1"/>
    </source>
</evidence>
<evidence type="ECO:0000256" key="6">
    <source>
        <dbReference type="ARBA" id="ARBA00023180"/>
    </source>
</evidence>
<keyword evidence="4 8" id="KW-1133">Transmembrane helix</keyword>
<reference evidence="9 10" key="1">
    <citation type="journal article" date="2015" name="Plant Cell">
        <title>Oil accumulation by the oleaginous diatom Fistulifera solaris as revealed by the genome and transcriptome.</title>
        <authorList>
            <person name="Tanaka T."/>
            <person name="Maeda Y."/>
            <person name="Veluchamy A."/>
            <person name="Tanaka M."/>
            <person name="Abida H."/>
            <person name="Marechal E."/>
            <person name="Bowler C."/>
            <person name="Muto M."/>
            <person name="Sunaga Y."/>
            <person name="Tanaka M."/>
            <person name="Yoshino T."/>
            <person name="Taniguchi T."/>
            <person name="Fukuda Y."/>
            <person name="Nemoto M."/>
            <person name="Matsumoto M."/>
            <person name="Wong P.S."/>
            <person name="Aburatani S."/>
            <person name="Fujibuchi W."/>
        </authorList>
    </citation>
    <scope>NUCLEOTIDE SEQUENCE [LARGE SCALE GENOMIC DNA]</scope>
    <source>
        <strain evidence="9 10">JPCC DA0580</strain>
    </source>
</reference>
<evidence type="ECO:0000256" key="4">
    <source>
        <dbReference type="ARBA" id="ARBA00022989"/>
    </source>
</evidence>